<feature type="domain" description="Metallo-beta-lactamase" evidence="9">
    <location>
        <begin position="16"/>
        <end position="225"/>
    </location>
</feature>
<dbReference type="PANTHER" id="PTHR43694:SF1">
    <property type="entry name" value="RIBONUCLEASE J"/>
    <property type="match status" value="1"/>
</dbReference>
<evidence type="ECO:0000256" key="3">
    <source>
        <dbReference type="ARBA" id="ARBA00022723"/>
    </source>
</evidence>
<evidence type="ECO:0000256" key="4">
    <source>
        <dbReference type="ARBA" id="ARBA00022801"/>
    </source>
</evidence>
<feature type="binding site" evidence="8">
    <location>
        <position position="84"/>
    </location>
    <ligand>
        <name>Zn(2+)</name>
        <dbReference type="ChEBI" id="CHEBI:29105"/>
        <label>1</label>
        <note>catalytic</note>
    </ligand>
</feature>
<dbReference type="InterPro" id="IPR004613">
    <property type="entry name" value="RNase_J"/>
</dbReference>
<dbReference type="RefSeq" id="WP_048193219.1">
    <property type="nucleotide sequence ID" value="NZ_CAAGSM010000007.1"/>
</dbReference>
<keyword evidence="1 8" id="KW-0963">Cytoplasm</keyword>
<evidence type="ECO:0000256" key="6">
    <source>
        <dbReference type="ARBA" id="ARBA00022839"/>
    </source>
</evidence>
<keyword evidence="6 8" id="KW-0269">Exonuclease</keyword>
<comment type="similarity">
    <text evidence="8">Belongs to the metallo-beta-lactamase superfamily. RNA-metabolizing metallo-beta-lactamase-like family. Archaeal RNase J subfamily.</text>
</comment>
<feature type="binding site" evidence="8">
    <location>
        <position position="410"/>
    </location>
    <ligand>
        <name>Zn(2+)</name>
        <dbReference type="ChEBI" id="CHEBI:29105"/>
        <label>2</label>
        <note>catalytic</note>
    </ligand>
</feature>
<name>A0A099T2Z2_METMT</name>
<evidence type="ECO:0000256" key="1">
    <source>
        <dbReference type="ARBA" id="ARBA00022490"/>
    </source>
</evidence>
<comment type="function">
    <text evidence="8">An RNase that has 5'-3' exonuclease activity. May be involved in RNA degradation.</text>
</comment>
<dbReference type="OrthoDB" id="63419at2157"/>
<organism evidence="10 11">
    <name type="scientific">Methanococcoides methylutens</name>
    <dbReference type="NCBI Taxonomy" id="2226"/>
    <lineage>
        <taxon>Archaea</taxon>
        <taxon>Methanobacteriati</taxon>
        <taxon>Methanobacteriota</taxon>
        <taxon>Stenosarchaea group</taxon>
        <taxon>Methanomicrobia</taxon>
        <taxon>Methanosarcinales</taxon>
        <taxon>Methanosarcinaceae</taxon>
        <taxon>Methanococcoides</taxon>
    </lineage>
</organism>
<keyword evidence="3 8" id="KW-0479">Metal-binding</keyword>
<feature type="binding site" evidence="8">
    <location>
        <position position="174"/>
    </location>
    <ligand>
        <name>Zn(2+)</name>
        <dbReference type="ChEBI" id="CHEBI:29105"/>
        <label>1</label>
        <note>catalytic</note>
    </ligand>
</feature>
<evidence type="ECO:0000256" key="8">
    <source>
        <dbReference type="HAMAP-Rule" id="MF_01492"/>
    </source>
</evidence>
<sequence>MTDIGIIAVGGYNEMGRNMTAIRVDEDIIIVDMGLRLDRVQIHEDVEIDKMHSLELIEMGAIPDDTIMKQVNGNVAAIVCTHGHLDHIGAISKLAHRYTAPIIGTPYTVALVKQQIESERKFGVKNRIIPVEAGGIYQVNDEVSIELIRVQHSIIDAVFVAVHTPAGAVLYACDFKLDRTPTLGEQPDFDRLRELGQEGVICMMVESTNAKRAGKTPSERIAHDMVRDVLLGTEESDVGMIVTTFASHISRINSIIQFAEEMGRIPVLMGRSMDKYVVTAKNMGYIDFPDNVEIYGKRKDIDKAFKKIMKEGKEKYLPIVTGHQGEPGAILSRVAKGDTPYEIESGDRIIFSANVIPSPMTQANRYALETKIRMRGGRIYDNVHVSGHAYREDHWELLRLINPEHVIPAHGTIEMHSAYIEMAEDAGYVLGDTVHLLRNGEELYIEE</sequence>
<accession>A0A099T2Z2</accession>
<dbReference type="CDD" id="cd07714">
    <property type="entry name" value="RNaseJ_MBL-fold"/>
    <property type="match status" value="1"/>
</dbReference>
<dbReference type="InterPro" id="IPR055132">
    <property type="entry name" value="RNase_J_b_CASP"/>
</dbReference>
<dbReference type="InterPro" id="IPR036866">
    <property type="entry name" value="RibonucZ/Hydroxyglut_hydro"/>
</dbReference>
<feature type="binding site" evidence="8">
    <location>
        <position position="152"/>
    </location>
    <ligand>
        <name>Zn(2+)</name>
        <dbReference type="ChEBI" id="CHEBI:29105"/>
        <label>1</label>
        <note>catalytic</note>
    </ligand>
</feature>
<comment type="subcellular location">
    <subcellularLocation>
        <location evidence="8">Cytoplasm</location>
    </subcellularLocation>
</comment>
<keyword evidence="4 8" id="KW-0378">Hydrolase</keyword>
<dbReference type="Gene3D" id="3.40.50.10710">
    <property type="entry name" value="Metallo-hydrolase/oxidoreductase"/>
    <property type="match status" value="1"/>
</dbReference>
<feature type="binding site" evidence="8">
    <location>
        <position position="87"/>
    </location>
    <ligand>
        <name>Zn(2+)</name>
        <dbReference type="ChEBI" id="CHEBI:29105"/>
        <label>2</label>
        <note>catalytic</note>
    </ligand>
</feature>
<evidence type="ECO:0000313" key="11">
    <source>
        <dbReference type="Proteomes" id="UP000029859"/>
    </source>
</evidence>
<feature type="binding site" evidence="8">
    <location>
        <begin position="384"/>
        <end position="388"/>
    </location>
    <ligand>
        <name>substrate</name>
    </ligand>
</feature>
<dbReference type="EMBL" id="JRHO01000005">
    <property type="protein sequence ID" value="KGK99482.1"/>
    <property type="molecule type" value="Genomic_DNA"/>
</dbReference>
<dbReference type="PANTHER" id="PTHR43694">
    <property type="entry name" value="RIBONUCLEASE J"/>
    <property type="match status" value="1"/>
</dbReference>
<evidence type="ECO:0000256" key="5">
    <source>
        <dbReference type="ARBA" id="ARBA00022833"/>
    </source>
</evidence>
<dbReference type="InterPro" id="IPR001279">
    <property type="entry name" value="Metallo-B-lactamas"/>
</dbReference>
<dbReference type="Proteomes" id="UP000029859">
    <property type="component" value="Unassembled WGS sequence"/>
</dbReference>
<evidence type="ECO:0000313" key="10">
    <source>
        <dbReference type="EMBL" id="KGK99482.1"/>
    </source>
</evidence>
<dbReference type="InterPro" id="IPR030879">
    <property type="entry name" value="RNase_J_arc"/>
</dbReference>
<dbReference type="GO" id="GO:0005737">
    <property type="term" value="C:cytoplasm"/>
    <property type="evidence" value="ECO:0007669"/>
    <property type="project" value="UniProtKB-SubCell"/>
</dbReference>
<comment type="cofactor">
    <cofactor evidence="8">
        <name>Zn(2+)</name>
        <dbReference type="ChEBI" id="CHEBI:29105"/>
    </cofactor>
    <text evidence="8">Binds 2 Zn(2+) ions per subunit. It is not clear if Zn(2+) or Mg(2+) is physiologically important.</text>
</comment>
<dbReference type="SUPFAM" id="SSF56281">
    <property type="entry name" value="Metallo-hydrolase/oxidoreductase"/>
    <property type="match status" value="1"/>
</dbReference>
<feature type="binding site" evidence="8">
    <location>
        <position position="86"/>
    </location>
    <ligand>
        <name>Zn(2+)</name>
        <dbReference type="ChEBI" id="CHEBI:29105"/>
        <label>2</label>
        <note>catalytic</note>
    </ligand>
</feature>
<evidence type="ECO:0000256" key="2">
    <source>
        <dbReference type="ARBA" id="ARBA00022722"/>
    </source>
</evidence>
<dbReference type="GO" id="GO:0006401">
    <property type="term" value="P:RNA catabolic process"/>
    <property type="evidence" value="ECO:0007669"/>
    <property type="project" value="UniProtKB-UniRule"/>
</dbReference>
<gene>
    <name evidence="8" type="primary">rnj</name>
    <name evidence="10" type="ORF">LI82_01630</name>
</gene>
<dbReference type="InterPro" id="IPR011108">
    <property type="entry name" value="RMMBL"/>
</dbReference>
<keyword evidence="5 8" id="KW-0862">Zinc</keyword>
<dbReference type="Pfam" id="PF22505">
    <property type="entry name" value="RNase_J_b_CASP"/>
    <property type="match status" value="1"/>
</dbReference>
<evidence type="ECO:0000256" key="7">
    <source>
        <dbReference type="ARBA" id="ARBA00022884"/>
    </source>
</evidence>
<dbReference type="GO" id="GO:0004534">
    <property type="term" value="F:5'-3' RNA exonuclease activity"/>
    <property type="evidence" value="ECO:0007669"/>
    <property type="project" value="UniProtKB-UniRule"/>
</dbReference>
<dbReference type="InterPro" id="IPR042173">
    <property type="entry name" value="RNase_J_2"/>
</dbReference>
<dbReference type="HAMAP" id="MF_01492">
    <property type="entry name" value="RNase_J_arch"/>
    <property type="match status" value="1"/>
</dbReference>
<keyword evidence="11" id="KW-1185">Reference proteome</keyword>
<proteinExistence type="inferred from homology"/>
<reference evidence="10 11" key="1">
    <citation type="submission" date="2014-09" db="EMBL/GenBank/DDBJ databases">
        <title>Draft genome sequence of an obligately methylotrophic methanogen, Methanococcoides methylutens, isolated from marine sediment.</title>
        <authorList>
            <person name="Guan Y."/>
            <person name="Ngugi D.K."/>
            <person name="Blom J."/>
            <person name="Ali S."/>
            <person name="Ferry J.G."/>
            <person name="Stingl U."/>
        </authorList>
    </citation>
    <scope>NUCLEOTIDE SEQUENCE [LARGE SCALE GENOMIC DNA]</scope>
    <source>
        <strain evidence="10 11">DSM 2657</strain>
    </source>
</reference>
<comment type="subunit">
    <text evidence="8">Homodimer.</text>
</comment>
<dbReference type="GO" id="GO:0003723">
    <property type="term" value="F:RNA binding"/>
    <property type="evidence" value="ECO:0007669"/>
    <property type="project" value="UniProtKB-KW"/>
</dbReference>
<feature type="binding site" evidence="8">
    <location>
        <position position="174"/>
    </location>
    <ligand>
        <name>Zn(2+)</name>
        <dbReference type="ChEBI" id="CHEBI:29105"/>
        <label>2</label>
        <note>catalytic</note>
    </ligand>
</feature>
<evidence type="ECO:0000259" key="9">
    <source>
        <dbReference type="SMART" id="SM00849"/>
    </source>
</evidence>
<dbReference type="AlphaFoldDB" id="A0A099T2Z2"/>
<dbReference type="EC" id="3.1.-.-" evidence="8"/>
<keyword evidence="7 8" id="KW-0694">RNA-binding</keyword>
<dbReference type="Pfam" id="PF07521">
    <property type="entry name" value="RMMBL"/>
    <property type="match status" value="1"/>
</dbReference>
<protein>
    <recommendedName>
        <fullName evidence="8">Ribonuclease J</fullName>
        <shortName evidence="8">RNase J</shortName>
        <ecNumber evidence="8">3.1.-.-</ecNumber>
    </recommendedName>
</protein>
<dbReference type="GO" id="GO:0008270">
    <property type="term" value="F:zinc ion binding"/>
    <property type="evidence" value="ECO:0007669"/>
    <property type="project" value="UniProtKB-UniRule"/>
</dbReference>
<comment type="caution">
    <text evidence="10">The sequence shown here is derived from an EMBL/GenBank/DDBJ whole genome shotgun (WGS) entry which is preliminary data.</text>
</comment>
<dbReference type="SMART" id="SM00849">
    <property type="entry name" value="Lactamase_B"/>
    <property type="match status" value="1"/>
</dbReference>
<dbReference type="Pfam" id="PF12706">
    <property type="entry name" value="Lactamase_B_2"/>
    <property type="match status" value="1"/>
</dbReference>
<feature type="binding site" evidence="8">
    <location>
        <position position="82"/>
    </location>
    <ligand>
        <name>Zn(2+)</name>
        <dbReference type="ChEBI" id="CHEBI:29105"/>
        <label>1</label>
        <note>catalytic</note>
    </ligand>
</feature>
<dbReference type="Gene3D" id="3.60.15.10">
    <property type="entry name" value="Ribonuclease Z/Hydroxyacylglutathione hydrolase-like"/>
    <property type="match status" value="1"/>
</dbReference>
<dbReference type="NCBIfam" id="TIGR00649">
    <property type="entry name" value="MG423"/>
    <property type="match status" value="1"/>
</dbReference>
<keyword evidence="2 8" id="KW-0540">Nuclease</keyword>